<dbReference type="Pfam" id="PF13356">
    <property type="entry name" value="Arm-DNA-bind_3"/>
    <property type="match status" value="1"/>
</dbReference>
<protein>
    <submittedName>
        <fullName evidence="8">Site-specific recombinase, phage integrase family</fullName>
    </submittedName>
</protein>
<dbReference type="SUPFAM" id="SSF56349">
    <property type="entry name" value="DNA breaking-rejoining enzymes"/>
    <property type="match status" value="1"/>
</dbReference>
<dbReference type="PANTHER" id="PTHR30629:SF2">
    <property type="entry name" value="PROPHAGE INTEGRASE INTS-RELATED"/>
    <property type="match status" value="1"/>
</dbReference>
<keyword evidence="2" id="KW-0229">DNA integration</keyword>
<accession>C8NCE3</accession>
<comment type="caution">
    <text evidence="8">The sequence shown here is derived from an EMBL/GenBank/DDBJ whole genome shotgun (WGS) entry which is preliminary data.</text>
</comment>
<dbReference type="PROSITE" id="PS51900">
    <property type="entry name" value="CB"/>
    <property type="match status" value="1"/>
</dbReference>
<dbReference type="AlphaFoldDB" id="C8NCE3"/>
<dbReference type="PANTHER" id="PTHR30629">
    <property type="entry name" value="PROPHAGE INTEGRASE"/>
    <property type="match status" value="1"/>
</dbReference>
<dbReference type="Gene3D" id="3.30.160.390">
    <property type="entry name" value="Integrase, DNA-binding domain"/>
    <property type="match status" value="1"/>
</dbReference>
<dbReference type="GO" id="GO:0003677">
    <property type="term" value="F:DNA binding"/>
    <property type="evidence" value="ECO:0007669"/>
    <property type="project" value="UniProtKB-UniRule"/>
</dbReference>
<dbReference type="InterPro" id="IPR011010">
    <property type="entry name" value="DNA_brk_join_enz"/>
</dbReference>
<dbReference type="InterPro" id="IPR002104">
    <property type="entry name" value="Integrase_catalytic"/>
</dbReference>
<evidence type="ECO:0000259" key="7">
    <source>
        <dbReference type="PROSITE" id="PS51900"/>
    </source>
</evidence>
<evidence type="ECO:0000313" key="8">
    <source>
        <dbReference type="EMBL" id="EEV87777.1"/>
    </source>
</evidence>
<dbReference type="GO" id="GO:0006310">
    <property type="term" value="P:DNA recombination"/>
    <property type="evidence" value="ECO:0007669"/>
    <property type="project" value="UniProtKB-KW"/>
</dbReference>
<comment type="similarity">
    <text evidence="1">Belongs to the 'phage' integrase family.</text>
</comment>
<dbReference type="Gene3D" id="1.10.443.10">
    <property type="entry name" value="Intergrase catalytic core"/>
    <property type="match status" value="1"/>
</dbReference>
<dbReference type="InterPro" id="IPR053876">
    <property type="entry name" value="Phage_int_M"/>
</dbReference>
<dbReference type="Gene3D" id="1.10.150.130">
    <property type="match status" value="1"/>
</dbReference>
<evidence type="ECO:0000259" key="6">
    <source>
        <dbReference type="PROSITE" id="PS51898"/>
    </source>
</evidence>
<sequence>MALTETQCRTAAAPDKNVRKYFDGGGLCLQVTSDGKKYWRLYYRMPGSKKQQTVSFGVYPKVSLKQARQRRDEVKLLIARGIDPKLAAKQLRQDRTVALENTFADVAKRWLEHRAEVKKWGKQHQRATRSMLERYMYPRIGDYPVTEIEPTQILRVLQELQAAGKIETSHKLLSATTQVFRYAMITIRICKYNPAADLSELLVTGKSVPFRHITDPGEIGRLLVALDEYTGSPQARGLARLHPLIFTRPTEIRLMRWDEIDFEQRLWRRSDDETVRRKNVNAVPFSRQAWEIIAGLRLVTGRTDYVFCNIHRNKPFSAGAEGKVLKSIGYHEKIVPHGWRHTASTLLHNQDYDSIWVEKQLGHTDKNEVRGTYNHADYLEQRRKMLQEWADYLDMLKANVK</sequence>
<feature type="domain" description="Tyr recombinase" evidence="6">
    <location>
        <begin position="209"/>
        <end position="386"/>
    </location>
</feature>
<dbReference type="Proteomes" id="UP000004870">
    <property type="component" value="Unassembled WGS sequence"/>
</dbReference>
<evidence type="ECO:0000256" key="5">
    <source>
        <dbReference type="PROSITE-ProRule" id="PRU01248"/>
    </source>
</evidence>
<evidence type="ECO:0000256" key="2">
    <source>
        <dbReference type="ARBA" id="ARBA00022908"/>
    </source>
</evidence>
<organism evidence="8 9">
    <name type="scientific">Cardiobacterium hominis (strain ATCC 15826 / DSM 8339 / NCTC 10426 / 6573)</name>
    <dbReference type="NCBI Taxonomy" id="638300"/>
    <lineage>
        <taxon>Bacteria</taxon>
        <taxon>Pseudomonadati</taxon>
        <taxon>Pseudomonadota</taxon>
        <taxon>Gammaproteobacteria</taxon>
        <taxon>Cardiobacteriales</taxon>
        <taxon>Cardiobacteriaceae</taxon>
        <taxon>Cardiobacterium</taxon>
    </lineage>
</organism>
<dbReference type="Pfam" id="PF00589">
    <property type="entry name" value="Phage_integrase"/>
    <property type="match status" value="1"/>
</dbReference>
<evidence type="ECO:0000256" key="3">
    <source>
        <dbReference type="ARBA" id="ARBA00023125"/>
    </source>
</evidence>
<dbReference type="InterPro" id="IPR050808">
    <property type="entry name" value="Phage_Integrase"/>
</dbReference>
<dbReference type="InterPro" id="IPR038488">
    <property type="entry name" value="Integrase_DNA-bd_sf"/>
</dbReference>
<feature type="domain" description="Core-binding (CB)" evidence="7">
    <location>
        <begin position="101"/>
        <end position="184"/>
    </location>
</feature>
<proteinExistence type="inferred from homology"/>
<dbReference type="InterPro" id="IPR010998">
    <property type="entry name" value="Integrase_recombinase_N"/>
</dbReference>
<dbReference type="InterPro" id="IPR044068">
    <property type="entry name" value="CB"/>
</dbReference>
<keyword evidence="3 5" id="KW-0238">DNA-binding</keyword>
<dbReference type="HOGENOM" id="CLU_027562_0_0_6"/>
<dbReference type="EMBL" id="ACKY01000114">
    <property type="protein sequence ID" value="EEV87777.1"/>
    <property type="molecule type" value="Genomic_DNA"/>
</dbReference>
<dbReference type="InterPro" id="IPR013762">
    <property type="entry name" value="Integrase-like_cat_sf"/>
</dbReference>
<reference evidence="8 9" key="1">
    <citation type="submission" date="2009-08" db="EMBL/GenBank/DDBJ databases">
        <authorList>
            <person name="Qin X."/>
            <person name="Bachman B."/>
            <person name="Battles P."/>
            <person name="Bell A."/>
            <person name="Bess C."/>
            <person name="Bickham C."/>
            <person name="Chaboub L."/>
            <person name="Chen D."/>
            <person name="Coyle M."/>
            <person name="Deiros D.R."/>
            <person name="Dinh H."/>
            <person name="Forbes L."/>
            <person name="Fowler G."/>
            <person name="Francisco L."/>
            <person name="Fu Q."/>
            <person name="Gubbala S."/>
            <person name="Hale W."/>
            <person name="Han Y."/>
            <person name="Hemphill L."/>
            <person name="Highlander S.K."/>
            <person name="Hirani K."/>
            <person name="Hogues M."/>
            <person name="Jackson L."/>
            <person name="Jakkamsetti A."/>
            <person name="Javaid M."/>
            <person name="Jiang H."/>
            <person name="Korchina V."/>
            <person name="Kovar C."/>
            <person name="Lara F."/>
            <person name="Lee S."/>
            <person name="Mata R."/>
            <person name="Mathew T."/>
            <person name="Moen C."/>
            <person name="Morales K."/>
            <person name="Munidasa M."/>
            <person name="Nazareth L."/>
            <person name="Ngo R."/>
            <person name="Nguyen L."/>
            <person name="Okwuonu G."/>
            <person name="Ongeri F."/>
            <person name="Patil S."/>
            <person name="Petrosino J."/>
            <person name="Pham C."/>
            <person name="Pham P."/>
            <person name="Pu L.-L."/>
            <person name="Puazo M."/>
            <person name="Raj R."/>
            <person name="Reid J."/>
            <person name="Rouhana J."/>
            <person name="Saada N."/>
            <person name="Shang Y."/>
            <person name="Simmons D."/>
            <person name="Thornton R."/>
            <person name="Warren J."/>
            <person name="Weissenberger G."/>
            <person name="Zhang J."/>
            <person name="Zhang L."/>
            <person name="Zhou C."/>
            <person name="Zhu D."/>
            <person name="Muzny D."/>
            <person name="Worley K."/>
            <person name="Gibbs R."/>
        </authorList>
    </citation>
    <scope>NUCLEOTIDE SEQUENCE [LARGE SCALE GENOMIC DNA]</scope>
    <source>
        <strain evidence="9">ATCC 15826 / DSM 8339 / NCTC 10426 / 6573</strain>
    </source>
</reference>
<evidence type="ECO:0000313" key="9">
    <source>
        <dbReference type="Proteomes" id="UP000004870"/>
    </source>
</evidence>
<dbReference type="GO" id="GO:0015074">
    <property type="term" value="P:DNA integration"/>
    <property type="evidence" value="ECO:0007669"/>
    <property type="project" value="UniProtKB-KW"/>
</dbReference>
<dbReference type="InterPro" id="IPR025166">
    <property type="entry name" value="Integrase_DNA_bind_dom"/>
</dbReference>
<dbReference type="Pfam" id="PF22022">
    <property type="entry name" value="Phage_int_M"/>
    <property type="match status" value="1"/>
</dbReference>
<dbReference type="CDD" id="cd00801">
    <property type="entry name" value="INT_P4_C"/>
    <property type="match status" value="1"/>
</dbReference>
<name>C8NCE3_CARH6</name>
<evidence type="ECO:0000256" key="1">
    <source>
        <dbReference type="ARBA" id="ARBA00008857"/>
    </source>
</evidence>
<evidence type="ECO:0000256" key="4">
    <source>
        <dbReference type="ARBA" id="ARBA00023172"/>
    </source>
</evidence>
<gene>
    <name evidence="8" type="primary">intC</name>
    <name evidence="8" type="ORF">HMPREF0198_2171</name>
</gene>
<keyword evidence="9" id="KW-1185">Reference proteome</keyword>
<dbReference type="PROSITE" id="PS51898">
    <property type="entry name" value="TYR_RECOMBINASE"/>
    <property type="match status" value="1"/>
</dbReference>
<keyword evidence="4" id="KW-0233">DNA recombination</keyword>